<evidence type="ECO:0000313" key="3">
    <source>
        <dbReference type="Proteomes" id="UP000007523"/>
    </source>
</evidence>
<dbReference type="PROSITE" id="PS51257">
    <property type="entry name" value="PROKAR_LIPOPROTEIN"/>
    <property type="match status" value="1"/>
</dbReference>
<dbReference type="AlphaFoldDB" id="H6NGP4"/>
<accession>H6NGP4</accession>
<dbReference type="RefSeq" id="WP_014372728.1">
    <property type="nucleotide sequence ID" value="NC_016935.1"/>
</dbReference>
<dbReference type="STRING" id="1116391.PM3016_7379"/>
<protein>
    <submittedName>
        <fullName evidence="2">Lysophospholipase L1-like esterase</fullName>
    </submittedName>
</protein>
<organism evidence="2 3">
    <name type="scientific">Paenibacillus mucilaginosus 3016</name>
    <dbReference type="NCBI Taxonomy" id="1116391"/>
    <lineage>
        <taxon>Bacteria</taxon>
        <taxon>Bacillati</taxon>
        <taxon>Bacillota</taxon>
        <taxon>Bacilli</taxon>
        <taxon>Bacillales</taxon>
        <taxon>Paenibacillaceae</taxon>
        <taxon>Paenibacillus</taxon>
    </lineage>
</organism>
<feature type="domain" description="SGNH hydrolase-type esterase" evidence="1">
    <location>
        <begin position="65"/>
        <end position="253"/>
    </location>
</feature>
<name>H6NGP4_9BACL</name>
<evidence type="ECO:0000313" key="2">
    <source>
        <dbReference type="EMBL" id="AFC33947.1"/>
    </source>
</evidence>
<dbReference type="CDD" id="cd04506">
    <property type="entry name" value="SGNH_hydrolase_YpmR_like"/>
    <property type="match status" value="1"/>
</dbReference>
<dbReference type="InterPro" id="IPR013830">
    <property type="entry name" value="SGNH_hydro"/>
</dbReference>
<dbReference type="SUPFAM" id="SSF52266">
    <property type="entry name" value="SGNH hydrolase"/>
    <property type="match status" value="1"/>
</dbReference>
<dbReference type="HOGENOM" id="CLU_076859_2_0_9"/>
<dbReference type="InterPro" id="IPR036514">
    <property type="entry name" value="SGNH_hydro_sf"/>
</dbReference>
<dbReference type="InterPro" id="IPR051532">
    <property type="entry name" value="Ester_Hydrolysis_Enzymes"/>
</dbReference>
<evidence type="ECO:0000259" key="1">
    <source>
        <dbReference type="Pfam" id="PF13472"/>
    </source>
</evidence>
<dbReference type="Gene3D" id="3.40.50.1110">
    <property type="entry name" value="SGNH hydrolase"/>
    <property type="match status" value="1"/>
</dbReference>
<gene>
    <name evidence="2" type="ORF">PM3016_7379</name>
</gene>
<reference evidence="2 3" key="1">
    <citation type="journal article" date="2012" name="J. Bacteriol.">
        <title>Complete Genome Sequence of Paenibacillus mucilaginosus 3016, a Bacterium Functional as Microbial Fertilizer.</title>
        <authorList>
            <person name="Ma M."/>
            <person name="Wang Z."/>
            <person name="Li L."/>
            <person name="Jiang X."/>
            <person name="Guan D."/>
            <person name="Cao F."/>
            <person name="Chen H."/>
            <person name="Wang X."/>
            <person name="Shen D."/>
            <person name="Du B."/>
            <person name="Li J."/>
        </authorList>
    </citation>
    <scope>NUCLEOTIDE SEQUENCE [LARGE SCALE GENOMIC DNA]</scope>
    <source>
        <strain evidence="2 3">3016</strain>
    </source>
</reference>
<dbReference type="Pfam" id="PF13472">
    <property type="entry name" value="Lipase_GDSL_2"/>
    <property type="match status" value="1"/>
</dbReference>
<dbReference type="KEGG" id="pmq:PM3016_7379"/>
<dbReference type="Proteomes" id="UP000007523">
    <property type="component" value="Chromosome"/>
</dbReference>
<dbReference type="PANTHER" id="PTHR30383">
    <property type="entry name" value="THIOESTERASE 1/PROTEASE 1/LYSOPHOSPHOLIPASE L1"/>
    <property type="match status" value="1"/>
</dbReference>
<dbReference type="GO" id="GO:0004622">
    <property type="term" value="F:phosphatidylcholine lysophospholipase activity"/>
    <property type="evidence" value="ECO:0007669"/>
    <property type="project" value="TreeGrafter"/>
</dbReference>
<sequence>MREKTLPWLMAVSALAAAACLAGLAWTLYDYFREVPPVTLTKPPEAVQEVPAAPAEDDGKFRVLALGDSLTRGYGDPEGKGYAGYLADALKGKAKEEVVLENLGVNGQTSPQLAEMLGQAAVQGQVKAADIILVSIGGNDLFRGGETLATLDLAAVAKIQEEYTKQLQGILGRLRELNPQANLFLIGLYNPFIELKDANVTSKIVRDWNYQAAETAAAYPKTVLVPTFDLFQLKVSDYLYTDQFHPNVQGYKLIAERAAALVTW</sequence>
<proteinExistence type="predicted"/>
<dbReference type="EMBL" id="CP003235">
    <property type="protein sequence ID" value="AFC33947.1"/>
    <property type="molecule type" value="Genomic_DNA"/>
</dbReference>
<dbReference type="PANTHER" id="PTHR30383:SF27">
    <property type="entry name" value="SPORE GERMINATION LIPASE LIPC"/>
    <property type="match status" value="1"/>
</dbReference>
<keyword evidence="3" id="KW-1185">Reference proteome</keyword>